<dbReference type="Proteomes" id="UP000574390">
    <property type="component" value="Unassembled WGS sequence"/>
</dbReference>
<feature type="region of interest" description="Disordered" evidence="3">
    <location>
        <begin position="24"/>
        <end position="65"/>
    </location>
</feature>
<accession>A0A7J6UFX5</accession>
<evidence type="ECO:0000313" key="5">
    <source>
        <dbReference type="Proteomes" id="UP000574390"/>
    </source>
</evidence>
<evidence type="ECO:0000256" key="3">
    <source>
        <dbReference type="SAM" id="MobiDB-lite"/>
    </source>
</evidence>
<gene>
    <name evidence="4" type="ORF">FOZ62_020519</name>
</gene>
<proteinExistence type="predicted"/>
<protein>
    <submittedName>
        <fullName evidence="4">Uncharacterized protein</fullName>
    </submittedName>
</protein>
<feature type="compositionally biased region" description="Gly residues" evidence="3">
    <location>
        <begin position="45"/>
        <end position="63"/>
    </location>
</feature>
<reference evidence="4 5" key="1">
    <citation type="submission" date="2020-04" db="EMBL/GenBank/DDBJ databases">
        <title>Perkinsus olseni comparative genomics.</title>
        <authorList>
            <person name="Bogema D.R."/>
        </authorList>
    </citation>
    <scope>NUCLEOTIDE SEQUENCE [LARGE SCALE GENOMIC DNA]</scope>
    <source>
        <strain evidence="4">ATCC PRA-205</strain>
    </source>
</reference>
<evidence type="ECO:0000256" key="1">
    <source>
        <dbReference type="ARBA" id="ARBA00022741"/>
    </source>
</evidence>
<dbReference type="AlphaFoldDB" id="A0A7J6UFX5"/>
<dbReference type="SUPFAM" id="SSF103243">
    <property type="entry name" value="KA1-like"/>
    <property type="match status" value="1"/>
</dbReference>
<feature type="non-terminal residue" evidence="4">
    <location>
        <position position="1"/>
    </location>
</feature>
<name>A0A7J6UFX5_PEROL</name>
<keyword evidence="2" id="KW-0067">ATP-binding</keyword>
<comment type="caution">
    <text evidence="4">The sequence shown here is derived from an EMBL/GenBank/DDBJ whole genome shotgun (WGS) entry which is preliminary data.</text>
</comment>
<feature type="compositionally biased region" description="Low complexity" evidence="3">
    <location>
        <begin position="24"/>
        <end position="44"/>
    </location>
</feature>
<evidence type="ECO:0000313" key="4">
    <source>
        <dbReference type="EMBL" id="KAF4755996.1"/>
    </source>
</evidence>
<dbReference type="EMBL" id="JABANM010000420">
    <property type="protein sequence ID" value="KAF4755996.1"/>
    <property type="molecule type" value="Genomic_DNA"/>
</dbReference>
<evidence type="ECO:0000256" key="2">
    <source>
        <dbReference type="ARBA" id="ARBA00022840"/>
    </source>
</evidence>
<feature type="non-terminal residue" evidence="4">
    <location>
        <position position="135"/>
    </location>
</feature>
<keyword evidence="1" id="KW-0547">Nucleotide-binding</keyword>
<sequence>EERSQIAERNGLDQCLEVKYADVPPNTANTTTAPAAAAATRFPGLGVGPGGPSRGGPQMGGGTATSAHYSMAKWKLGMEVMGVPAAQVTSTVQRTLAGLGFVWKALSPWKFKVRPAYSKELYELSVNIYRMHQLR</sequence>
<dbReference type="InterPro" id="IPR028375">
    <property type="entry name" value="KA1/Ssp2_C"/>
</dbReference>
<dbReference type="GO" id="GO:0005524">
    <property type="term" value="F:ATP binding"/>
    <property type="evidence" value="ECO:0007669"/>
    <property type="project" value="UniProtKB-KW"/>
</dbReference>
<organism evidence="4 5">
    <name type="scientific">Perkinsus olseni</name>
    <name type="common">Perkinsus atlanticus</name>
    <dbReference type="NCBI Taxonomy" id="32597"/>
    <lineage>
        <taxon>Eukaryota</taxon>
        <taxon>Sar</taxon>
        <taxon>Alveolata</taxon>
        <taxon>Perkinsozoa</taxon>
        <taxon>Perkinsea</taxon>
        <taxon>Perkinsida</taxon>
        <taxon>Perkinsidae</taxon>
        <taxon>Perkinsus</taxon>
    </lineage>
</organism>